<dbReference type="InterPro" id="IPR008463">
    <property type="entry name" value="CtsR"/>
</dbReference>
<reference evidence="12" key="1">
    <citation type="submission" date="2018-09" db="EMBL/GenBank/DDBJ databases">
        <authorList>
            <person name="Zhu H."/>
        </authorList>
    </citation>
    <scope>NUCLEOTIDE SEQUENCE [LARGE SCALE GENOMIC DNA]</scope>
    <source>
        <strain evidence="12">K2R23-3</strain>
    </source>
</reference>
<keyword evidence="6 8" id="KW-0238">DNA-binding</keyword>
<dbReference type="GO" id="GO:0003677">
    <property type="term" value="F:DNA binding"/>
    <property type="evidence" value="ECO:0007669"/>
    <property type="project" value="UniProtKB-UniRule"/>
</dbReference>
<evidence type="ECO:0000256" key="1">
    <source>
        <dbReference type="ARBA" id="ARBA00010189"/>
    </source>
</evidence>
<evidence type="ECO:0000259" key="9">
    <source>
        <dbReference type="Pfam" id="PF05848"/>
    </source>
</evidence>
<gene>
    <name evidence="11" type="ORF">D3873_12725</name>
</gene>
<dbReference type="Gene3D" id="3.30.56.130">
    <property type="entry name" value="Transcriptional regulator CtsR, winged HTH domain"/>
    <property type="match status" value="1"/>
</dbReference>
<comment type="similarity">
    <text evidence="1 8">Belongs to the CtsR family.</text>
</comment>
<evidence type="ECO:0000256" key="2">
    <source>
        <dbReference type="ARBA" id="ARBA00014129"/>
    </source>
</evidence>
<proteinExistence type="inferred from homology"/>
<name>A0A385YVT4_9BACL</name>
<evidence type="ECO:0000313" key="11">
    <source>
        <dbReference type="EMBL" id="AYC30644.1"/>
    </source>
</evidence>
<protein>
    <recommendedName>
        <fullName evidence="2 8">Transcriptional regulator CtsR</fullName>
    </recommendedName>
</protein>
<dbReference type="Pfam" id="PF17727">
    <property type="entry name" value="CtsR_C"/>
    <property type="match status" value="1"/>
</dbReference>
<dbReference type="EMBL" id="CP032418">
    <property type="protein sequence ID" value="AYC30644.1"/>
    <property type="molecule type" value="Genomic_DNA"/>
</dbReference>
<dbReference type="AlphaFoldDB" id="A0A385YVT4"/>
<keyword evidence="12" id="KW-1185">Reference proteome</keyword>
<dbReference type="InterPro" id="IPR041473">
    <property type="entry name" value="CtsR_C"/>
</dbReference>
<dbReference type="RefSeq" id="WP_119884357.1">
    <property type="nucleotide sequence ID" value="NZ_CP032418.1"/>
</dbReference>
<evidence type="ECO:0000256" key="7">
    <source>
        <dbReference type="ARBA" id="ARBA00023163"/>
    </source>
</evidence>
<accession>A0A385YVT4</accession>
<dbReference type="InterPro" id="IPR041902">
    <property type="entry name" value="CtsR_N_sf"/>
</dbReference>
<dbReference type="InterPro" id="IPR040465">
    <property type="entry name" value="CtsR_N"/>
</dbReference>
<evidence type="ECO:0000256" key="4">
    <source>
        <dbReference type="ARBA" id="ARBA00023015"/>
    </source>
</evidence>
<dbReference type="GO" id="GO:0006355">
    <property type="term" value="P:regulation of DNA-templated transcription"/>
    <property type="evidence" value="ECO:0007669"/>
    <property type="project" value="UniProtKB-UniRule"/>
</dbReference>
<feature type="domain" description="CtsR N-terminal HTH" evidence="9">
    <location>
        <begin position="3"/>
        <end position="73"/>
    </location>
</feature>
<dbReference type="Pfam" id="PF05848">
    <property type="entry name" value="CtsR"/>
    <property type="match status" value="1"/>
</dbReference>
<evidence type="ECO:0000256" key="3">
    <source>
        <dbReference type="ARBA" id="ARBA00022491"/>
    </source>
</evidence>
<evidence type="ECO:0000256" key="8">
    <source>
        <dbReference type="PIRNR" id="PIRNR010607"/>
    </source>
</evidence>
<keyword evidence="5" id="KW-0346">Stress response</keyword>
<keyword evidence="3 8" id="KW-0678">Repressor</keyword>
<dbReference type="KEGG" id="paek:D3873_12725"/>
<evidence type="ECO:0000256" key="6">
    <source>
        <dbReference type="ARBA" id="ARBA00023125"/>
    </source>
</evidence>
<keyword evidence="4 8" id="KW-0805">Transcription regulation</keyword>
<dbReference type="Gene3D" id="1.10.1200.150">
    <property type="entry name" value="Transcriptional regulator CtsR, C-terminal domain"/>
    <property type="match status" value="1"/>
</dbReference>
<evidence type="ECO:0000313" key="12">
    <source>
        <dbReference type="Proteomes" id="UP000265725"/>
    </source>
</evidence>
<dbReference type="OrthoDB" id="1680813at2"/>
<feature type="domain" description="CtsR C-terminal dimerization" evidence="10">
    <location>
        <begin position="79"/>
        <end position="148"/>
    </location>
</feature>
<evidence type="ECO:0000259" key="10">
    <source>
        <dbReference type="Pfam" id="PF17727"/>
    </source>
</evidence>
<dbReference type="FunFam" id="3.30.56.130:FF:000001">
    <property type="entry name" value="Transcriptional regulator CtsR"/>
    <property type="match status" value="1"/>
</dbReference>
<evidence type="ECO:0000256" key="5">
    <source>
        <dbReference type="ARBA" id="ARBA00023016"/>
    </source>
</evidence>
<keyword evidence="7 8" id="KW-0804">Transcription</keyword>
<dbReference type="PIRSF" id="PIRSF010607">
    <property type="entry name" value="Txn_repr_CtsR"/>
    <property type="match status" value="1"/>
</dbReference>
<sequence length="156" mass="17729">MRNISDIIEGYLKQVIESNSNGHAEIKRSEIAEQFQCVPSQINYVINTRFTADRGYLVESKRGGGGYIRIVRVRAHSKVDLIEDILATLRKGVAQSSVEDIVYRLLDEKIINKREAKMMVAAMDRSTLSLPLPSRDELRARILAAMLMTLKYEKES</sequence>
<dbReference type="Proteomes" id="UP000265725">
    <property type="component" value="Chromosome"/>
</dbReference>
<organism evidence="11 12">
    <name type="scientific">Paenisporosarcina cavernae</name>
    <dbReference type="NCBI Taxonomy" id="2320858"/>
    <lineage>
        <taxon>Bacteria</taxon>
        <taxon>Bacillati</taxon>
        <taxon>Bacillota</taxon>
        <taxon>Bacilli</taxon>
        <taxon>Bacillales</taxon>
        <taxon>Caryophanaceae</taxon>
        <taxon>Paenisporosarcina</taxon>
    </lineage>
</organism>
<dbReference type="InterPro" id="IPR041908">
    <property type="entry name" value="CtsR_C_sf"/>
</dbReference>